<reference evidence="1 2" key="1">
    <citation type="journal article" date="2015" name="Appl. Environ. Microbiol.">
        <title>A virulent phage infecting Lactococcus garvieae, with homology to Lactococcus lactis phages.</title>
        <authorList>
            <person name="Eraclio G."/>
            <person name="Tremblay D.M."/>
            <person name="Lacelle-Cote A."/>
            <person name="Labrie S.J."/>
            <person name="Fortina M.G."/>
            <person name="Moineau S."/>
        </authorList>
    </citation>
    <scope>NUCLEOTIDE SEQUENCE [LARGE SCALE GENOMIC DNA]</scope>
</reference>
<dbReference type="RefSeq" id="YP_009226675.1">
    <property type="nucleotide sequence ID" value="NC_029118.1"/>
</dbReference>
<keyword evidence="2" id="KW-1185">Reference proteome</keyword>
<accession>A0A0N9BAV2</accession>
<dbReference type="KEGG" id="vg:26797813"/>
<protein>
    <submittedName>
        <fullName evidence="1">Uncharacterized protein</fullName>
    </submittedName>
</protein>
<organism evidence="1 2">
    <name type="scientific">Lactococcus phage GE1</name>
    <dbReference type="NCBI Taxonomy" id="1698369"/>
    <lineage>
        <taxon>Viruses</taxon>
        <taxon>Duplodnaviria</taxon>
        <taxon>Heunggongvirae</taxon>
        <taxon>Uroviricota</taxon>
        <taxon>Caudoviricetes</taxon>
        <taxon>Chertseyvirus</taxon>
        <taxon>Chertseyvirus GE1</taxon>
    </lineage>
</organism>
<dbReference type="EMBL" id="KT339177">
    <property type="protein sequence ID" value="ALA07001.1"/>
    <property type="molecule type" value="Genomic_DNA"/>
</dbReference>
<name>A0A0N9BAV2_9CAUD</name>
<evidence type="ECO:0000313" key="2">
    <source>
        <dbReference type="Proteomes" id="UP000204630"/>
    </source>
</evidence>
<proteinExistence type="predicted"/>
<dbReference type="Proteomes" id="UP000204630">
    <property type="component" value="Segment"/>
</dbReference>
<sequence>MTSPIKLTPQEMDMLLKDIATQIEYVEDNLDDYPVYNTDIQNLSDPIREILEKGGYM</sequence>
<dbReference type="GeneID" id="26797813"/>
<evidence type="ECO:0000313" key="1">
    <source>
        <dbReference type="EMBL" id="ALA07001.1"/>
    </source>
</evidence>